<organism evidence="2 3">
    <name type="scientific">Chlorella vulgaris</name>
    <name type="common">Green alga</name>
    <dbReference type="NCBI Taxonomy" id="3077"/>
    <lineage>
        <taxon>Eukaryota</taxon>
        <taxon>Viridiplantae</taxon>
        <taxon>Chlorophyta</taxon>
        <taxon>core chlorophytes</taxon>
        <taxon>Trebouxiophyceae</taxon>
        <taxon>Chlorellales</taxon>
        <taxon>Chlorellaceae</taxon>
        <taxon>Chlorella clade</taxon>
        <taxon>Chlorella</taxon>
    </lineage>
</organism>
<feature type="compositionally biased region" description="Pro residues" evidence="1">
    <location>
        <begin position="167"/>
        <end position="180"/>
    </location>
</feature>
<comment type="caution">
    <text evidence="2">The sequence shown here is derived from an EMBL/GenBank/DDBJ whole genome shotgun (WGS) entry which is preliminary data.</text>
</comment>
<feature type="region of interest" description="Disordered" evidence="1">
    <location>
        <begin position="158"/>
        <end position="192"/>
    </location>
</feature>
<dbReference type="EMBL" id="SIDB01000009">
    <property type="protein sequence ID" value="KAI3427975.1"/>
    <property type="molecule type" value="Genomic_DNA"/>
</dbReference>
<evidence type="ECO:0000313" key="2">
    <source>
        <dbReference type="EMBL" id="KAI3427975.1"/>
    </source>
</evidence>
<accession>A0A9D4TK86</accession>
<evidence type="ECO:0000256" key="1">
    <source>
        <dbReference type="SAM" id="MobiDB-lite"/>
    </source>
</evidence>
<dbReference type="Proteomes" id="UP001055712">
    <property type="component" value="Unassembled WGS sequence"/>
</dbReference>
<gene>
    <name evidence="2" type="ORF">D9Q98_006365</name>
</gene>
<name>A0A9D4TK86_CHLVU</name>
<proteinExistence type="predicted"/>
<keyword evidence="3" id="KW-1185">Reference proteome</keyword>
<dbReference type="AlphaFoldDB" id="A0A9D4TK86"/>
<evidence type="ECO:0000313" key="3">
    <source>
        <dbReference type="Proteomes" id="UP001055712"/>
    </source>
</evidence>
<dbReference type="OrthoDB" id="10610784at2759"/>
<reference evidence="2" key="2">
    <citation type="submission" date="2020-11" db="EMBL/GenBank/DDBJ databases">
        <authorList>
            <person name="Cecchin M."/>
            <person name="Marcolungo L."/>
            <person name="Rossato M."/>
            <person name="Girolomoni L."/>
            <person name="Cosentino E."/>
            <person name="Cuine S."/>
            <person name="Li-Beisson Y."/>
            <person name="Delledonne M."/>
            <person name="Ballottari M."/>
        </authorList>
    </citation>
    <scope>NUCLEOTIDE SEQUENCE</scope>
    <source>
        <strain evidence="2">211/11P</strain>
        <tissue evidence="2">Whole cell</tissue>
    </source>
</reference>
<protein>
    <submittedName>
        <fullName evidence="2">Uncharacterized protein</fullName>
    </submittedName>
</protein>
<sequence length="446" mass="46974">MQAALTDHLPGLDGALSPPLHNAGKLPLTGARDSQTYFGNACAKDGKQGGTLRVAAVSRSLNPRSQGTLHLTVQPDEAEGRRLSLLPPGERSAAQARTSAIPRTANRLASPSISLGTSSCGASPCSSSNCSNTPCSELVEASCMELSPAACRADAQEPLSRGSCTRPNPPAQRQPPPLPIHPGTSAAAAAPAGNAAGSQLVFEAQSLGPRVAAEWERQSCAGIPQQARPTELESYQQVLPAPLLALHSASATAMWRCMWLQGLQFHNAARSGQPIRAGSKWHFIPLDPNDALLSVLMFKTAVMPEHVIAGAARFQDILMGSQHLYTEAVATRVLSFGVWGVTAPDGSYRLLADGQQIAMPISFRCAPPHTVALYLACVWHEANRAEAAGHMSYSFSATGQRAVGDQCMLKYSPSELLEWVCLALGCEQAAHESVAALAHIAQFGAE</sequence>
<reference evidence="2" key="1">
    <citation type="journal article" date="2019" name="Plant J.">
        <title>Chlorella vulgaris genome assembly and annotation reveals the molecular basis for metabolic acclimation to high light conditions.</title>
        <authorList>
            <person name="Cecchin M."/>
            <person name="Marcolungo L."/>
            <person name="Rossato M."/>
            <person name="Girolomoni L."/>
            <person name="Cosentino E."/>
            <person name="Cuine S."/>
            <person name="Li-Beisson Y."/>
            <person name="Delledonne M."/>
            <person name="Ballottari M."/>
        </authorList>
    </citation>
    <scope>NUCLEOTIDE SEQUENCE</scope>
    <source>
        <strain evidence="2">211/11P</strain>
    </source>
</reference>
<feature type="region of interest" description="Disordered" evidence="1">
    <location>
        <begin position="86"/>
        <end position="108"/>
    </location>
</feature>